<evidence type="ECO:0000313" key="6">
    <source>
        <dbReference type="Proteomes" id="UP001596408"/>
    </source>
</evidence>
<keyword evidence="3" id="KW-0326">Glycosidase</keyword>
<dbReference type="Gene3D" id="1.50.10.10">
    <property type="match status" value="1"/>
</dbReference>
<name>A0ABD5U4R8_9EURY</name>
<dbReference type="InterPro" id="IPR008928">
    <property type="entry name" value="6-hairpin_glycosidase_sf"/>
</dbReference>
<dbReference type="GO" id="GO:0016798">
    <property type="term" value="F:hydrolase activity, acting on glycosyl bonds"/>
    <property type="evidence" value="ECO:0007669"/>
    <property type="project" value="UniProtKB-KW"/>
</dbReference>
<dbReference type="PANTHER" id="PTHR10412">
    <property type="entry name" value="MANNOSYL-OLIGOSACCHARIDE GLUCOSIDASE"/>
    <property type="match status" value="1"/>
</dbReference>
<keyword evidence="2" id="KW-0378">Hydrolase</keyword>
<keyword evidence="6" id="KW-1185">Reference proteome</keyword>
<organism evidence="5 6">
    <name type="scientific">Halopelagius fulvigenes</name>
    <dbReference type="NCBI Taxonomy" id="1198324"/>
    <lineage>
        <taxon>Archaea</taxon>
        <taxon>Methanobacteriati</taxon>
        <taxon>Methanobacteriota</taxon>
        <taxon>Stenosarchaea group</taxon>
        <taxon>Halobacteria</taxon>
        <taxon>Halobacteriales</taxon>
        <taxon>Haloferacaceae</taxon>
    </lineage>
</organism>
<gene>
    <name evidence="5" type="ORF">ACFQEV_16295</name>
</gene>
<evidence type="ECO:0000256" key="3">
    <source>
        <dbReference type="ARBA" id="ARBA00023295"/>
    </source>
</evidence>
<proteinExistence type="inferred from homology"/>
<evidence type="ECO:0000259" key="4">
    <source>
        <dbReference type="Pfam" id="PF22422"/>
    </source>
</evidence>
<dbReference type="AlphaFoldDB" id="A0ABD5U4R8"/>
<accession>A0ABD5U4R8</accession>
<feature type="domain" description="Mannosylglycerate hydrolase MGH1-like glycoside hydrolase" evidence="4">
    <location>
        <begin position="32"/>
        <end position="412"/>
    </location>
</feature>
<dbReference type="EMBL" id="JBHSXH010000015">
    <property type="protein sequence ID" value="MFC6826543.1"/>
    <property type="molecule type" value="Genomic_DNA"/>
</dbReference>
<reference evidence="5 6" key="1">
    <citation type="journal article" date="2019" name="Int. J. Syst. Evol. Microbiol.">
        <title>The Global Catalogue of Microorganisms (GCM) 10K type strain sequencing project: providing services to taxonomists for standard genome sequencing and annotation.</title>
        <authorList>
            <consortium name="The Broad Institute Genomics Platform"/>
            <consortium name="The Broad Institute Genome Sequencing Center for Infectious Disease"/>
            <person name="Wu L."/>
            <person name="Ma J."/>
        </authorList>
    </citation>
    <scope>NUCLEOTIDE SEQUENCE [LARGE SCALE GENOMIC DNA]</scope>
    <source>
        <strain evidence="5 6">YIM 94188</strain>
    </source>
</reference>
<evidence type="ECO:0000256" key="1">
    <source>
        <dbReference type="ARBA" id="ARBA00010833"/>
    </source>
</evidence>
<dbReference type="PANTHER" id="PTHR10412:SF11">
    <property type="entry name" value="MANNOSYL-OLIGOSACCHARIDE GLUCOSIDASE"/>
    <property type="match status" value="1"/>
</dbReference>
<evidence type="ECO:0000313" key="5">
    <source>
        <dbReference type="EMBL" id="MFC6826543.1"/>
    </source>
</evidence>
<comment type="similarity">
    <text evidence="1">Belongs to the glycosyl hydrolase 63 family.</text>
</comment>
<sequence length="430" mass="48975">MRGNTDETRDRAASVLESNRRDGYTIPSATLYPFQWNWDSAFVAVGLARTDPEAAKREIRTLLDSQWRNGMVPQIAFWSDAGGYFPGPEEWGISADRTGGTVRTSGITQPPMVVPAARHAYDLTGDEAFRDAVLPALRDHCEWWRTERSDDGELVWVRHPWATGMDDSPAWRAPLERFDPGDVEYVREDRKDENFAAQRPTDWDYDRYVALVRQGRALDWDEERLRRESPFVVEDVLTNALYVRACESLSALFADAGDDEAAAEWDAQATATRRALRERRWDDELGLYVSYDLVSDEPLSVPSVAGLLPTLAGAPDDHQRERLRETLSEFLAYDYAAPSYVGPDVDYDRYWRGPVWQNVNWLLERGLRRVGFDEEAARVREDSVSLIRSAGFREYFNPETGAGRGSDRFSWSAALYLDWTAADPLAVPNR</sequence>
<protein>
    <submittedName>
        <fullName evidence="5">Amylo-alpha-1,6-glucosidase</fullName>
    </submittedName>
</protein>
<dbReference type="Pfam" id="PF22422">
    <property type="entry name" value="MGH1-like_GH"/>
    <property type="match status" value="1"/>
</dbReference>
<comment type="caution">
    <text evidence="5">The sequence shown here is derived from an EMBL/GenBank/DDBJ whole genome shotgun (WGS) entry which is preliminary data.</text>
</comment>
<dbReference type="InterPro" id="IPR004888">
    <property type="entry name" value="Glycoside_hydrolase_63"/>
</dbReference>
<evidence type="ECO:0000256" key="2">
    <source>
        <dbReference type="ARBA" id="ARBA00022801"/>
    </source>
</evidence>
<dbReference type="SUPFAM" id="SSF48208">
    <property type="entry name" value="Six-hairpin glycosidases"/>
    <property type="match status" value="1"/>
</dbReference>
<dbReference type="Proteomes" id="UP001596408">
    <property type="component" value="Unassembled WGS sequence"/>
</dbReference>
<dbReference type="InterPro" id="IPR054491">
    <property type="entry name" value="MGH1-like_GH"/>
</dbReference>
<dbReference type="RefSeq" id="WP_379698318.1">
    <property type="nucleotide sequence ID" value="NZ_JBHSXH010000015.1"/>
</dbReference>
<dbReference type="InterPro" id="IPR012341">
    <property type="entry name" value="6hp_glycosidase-like_sf"/>
</dbReference>